<dbReference type="OrthoDB" id="1448957at2"/>
<dbReference type="Gene3D" id="1.10.10.10">
    <property type="entry name" value="Winged helix-like DNA-binding domain superfamily/Winged helix DNA-binding domain"/>
    <property type="match status" value="1"/>
</dbReference>
<dbReference type="GeneID" id="93135223"/>
<dbReference type="InterPro" id="IPR036390">
    <property type="entry name" value="WH_DNA-bd_sf"/>
</dbReference>
<gene>
    <name evidence="1" type="ORF">I6H88_10075</name>
</gene>
<keyword evidence="2" id="KW-1185">Reference proteome</keyword>
<dbReference type="AlphaFoldDB" id="A0A7T7V2V5"/>
<accession>A0A7T7V2V5</accession>
<reference evidence="1 2" key="1">
    <citation type="submission" date="2020-12" db="EMBL/GenBank/DDBJ databases">
        <title>FDA dAtabase for Regulatory Grade micrObial Sequences (FDA-ARGOS): Supporting development and validation of Infectious Disease Dx tests.</title>
        <authorList>
            <person name="Kerrigan L."/>
            <person name="Long C."/>
            <person name="Tallon L."/>
            <person name="Sadzewicz L."/>
            <person name="Zhao X."/>
            <person name="Boylan J."/>
            <person name="Ott S."/>
            <person name="Bowen H."/>
            <person name="Vavikolanu K."/>
            <person name="Mehta A."/>
            <person name="Aluvathingal J."/>
            <person name="Nadendla S."/>
            <person name="Yan Y."/>
            <person name="Sichtig H."/>
        </authorList>
    </citation>
    <scope>NUCLEOTIDE SEQUENCE [LARGE SCALE GENOMIC DNA]</scope>
    <source>
        <strain evidence="1 2">FDAARGOS_1031</strain>
    </source>
</reference>
<dbReference type="SUPFAM" id="SSF46785">
    <property type="entry name" value="Winged helix' DNA-binding domain"/>
    <property type="match status" value="1"/>
</dbReference>
<sequence length="82" mass="9431">MRTTSIIANKAINKESIYDRIIKGLTKIKKGSFRDIAEASGLSEQQVWKRLSELERMGMIEYTDEIRICKISGRSVGVWRLL</sequence>
<evidence type="ECO:0000313" key="1">
    <source>
        <dbReference type="EMBL" id="QQN60890.1"/>
    </source>
</evidence>
<evidence type="ECO:0000313" key="2">
    <source>
        <dbReference type="Proteomes" id="UP000595426"/>
    </source>
</evidence>
<dbReference type="Pfam" id="PF13412">
    <property type="entry name" value="HTH_24"/>
    <property type="match status" value="1"/>
</dbReference>
<organism evidence="1 2">
    <name type="scientific">Elizabethkingia bruuniana</name>
    <dbReference type="NCBI Taxonomy" id="1756149"/>
    <lineage>
        <taxon>Bacteria</taxon>
        <taxon>Pseudomonadati</taxon>
        <taxon>Bacteroidota</taxon>
        <taxon>Flavobacteriia</taxon>
        <taxon>Flavobacteriales</taxon>
        <taxon>Weeksellaceae</taxon>
        <taxon>Elizabethkingia</taxon>
    </lineage>
</organism>
<name>A0A7T7V2V5_9FLAO</name>
<protein>
    <submittedName>
        <fullName evidence="1">Winged helix-turn-helix transcriptional regulator</fullName>
    </submittedName>
</protein>
<dbReference type="KEGG" id="egm:AYC65_20065"/>
<dbReference type="InterPro" id="IPR036388">
    <property type="entry name" value="WH-like_DNA-bd_sf"/>
</dbReference>
<dbReference type="Proteomes" id="UP000595426">
    <property type="component" value="Chromosome"/>
</dbReference>
<proteinExistence type="predicted"/>
<dbReference type="RefSeq" id="WP_034870646.1">
    <property type="nucleotide sequence ID" value="NZ_CBCSDR010000008.1"/>
</dbReference>
<dbReference type="EMBL" id="CP067018">
    <property type="protein sequence ID" value="QQN60890.1"/>
    <property type="molecule type" value="Genomic_DNA"/>
</dbReference>